<dbReference type="Proteomes" id="UP000658320">
    <property type="component" value="Unassembled WGS sequence"/>
</dbReference>
<dbReference type="AlphaFoldDB" id="A0A918CE26"/>
<accession>A0A918CE26</accession>
<sequence length="101" mass="10072">MDAAGQHLAVAVQVAQDGGDREDLEQRADREAFAGPVAHGAPGTDVVREDAEAGAVLLLQRAQTCGDVVLGGVRGAAREPGQQGGRGGGAGGEEGAAMRRA</sequence>
<name>A0A918CE26_9ACTN</name>
<organism evidence="2 3">
    <name type="scientific">Streptomyces aurantiogriseus</name>
    <dbReference type="NCBI Taxonomy" id="66870"/>
    <lineage>
        <taxon>Bacteria</taxon>
        <taxon>Bacillati</taxon>
        <taxon>Actinomycetota</taxon>
        <taxon>Actinomycetes</taxon>
        <taxon>Kitasatosporales</taxon>
        <taxon>Streptomycetaceae</taxon>
        <taxon>Streptomyces</taxon>
    </lineage>
</organism>
<gene>
    <name evidence="2" type="ORF">GCM10010251_38030</name>
</gene>
<reference evidence="2" key="1">
    <citation type="journal article" date="2014" name="Int. J. Syst. Evol. Microbiol.">
        <title>Complete genome sequence of Corynebacterium casei LMG S-19264T (=DSM 44701T), isolated from a smear-ripened cheese.</title>
        <authorList>
            <consortium name="US DOE Joint Genome Institute (JGI-PGF)"/>
            <person name="Walter F."/>
            <person name="Albersmeier A."/>
            <person name="Kalinowski J."/>
            <person name="Ruckert C."/>
        </authorList>
    </citation>
    <scope>NUCLEOTIDE SEQUENCE</scope>
    <source>
        <strain evidence="2">JCM 4346</strain>
    </source>
</reference>
<keyword evidence="3" id="KW-1185">Reference proteome</keyword>
<evidence type="ECO:0000256" key="1">
    <source>
        <dbReference type="SAM" id="MobiDB-lite"/>
    </source>
</evidence>
<feature type="compositionally biased region" description="Gly residues" evidence="1">
    <location>
        <begin position="82"/>
        <end position="94"/>
    </location>
</feature>
<reference evidence="2" key="2">
    <citation type="submission" date="2020-09" db="EMBL/GenBank/DDBJ databases">
        <authorList>
            <person name="Sun Q."/>
            <person name="Ohkuma M."/>
        </authorList>
    </citation>
    <scope>NUCLEOTIDE SEQUENCE</scope>
    <source>
        <strain evidence="2">JCM 4346</strain>
    </source>
</reference>
<evidence type="ECO:0000313" key="3">
    <source>
        <dbReference type="Proteomes" id="UP000658320"/>
    </source>
</evidence>
<evidence type="ECO:0000313" key="2">
    <source>
        <dbReference type="EMBL" id="GGR18336.1"/>
    </source>
</evidence>
<comment type="caution">
    <text evidence="2">The sequence shown here is derived from an EMBL/GenBank/DDBJ whole genome shotgun (WGS) entry which is preliminary data.</text>
</comment>
<dbReference type="EMBL" id="BMSX01000008">
    <property type="protein sequence ID" value="GGR18336.1"/>
    <property type="molecule type" value="Genomic_DNA"/>
</dbReference>
<proteinExistence type="predicted"/>
<feature type="region of interest" description="Disordered" evidence="1">
    <location>
        <begin position="76"/>
        <end position="101"/>
    </location>
</feature>
<protein>
    <submittedName>
        <fullName evidence="2">Uncharacterized protein</fullName>
    </submittedName>
</protein>